<evidence type="ECO:0000256" key="1">
    <source>
        <dbReference type="ARBA" id="ARBA00004651"/>
    </source>
</evidence>
<evidence type="ECO:0000256" key="3">
    <source>
        <dbReference type="ARBA" id="ARBA00022692"/>
    </source>
</evidence>
<evidence type="ECO:0000256" key="5">
    <source>
        <dbReference type="ARBA" id="ARBA00023136"/>
    </source>
</evidence>
<evidence type="ECO:0000313" key="10">
    <source>
        <dbReference type="Proteomes" id="UP000092671"/>
    </source>
</evidence>
<proteinExistence type="predicted"/>
<comment type="caution">
    <text evidence="7">The sequence shown here is derived from an EMBL/GenBank/DDBJ whole genome shotgun (WGS) entry which is preliminary data.</text>
</comment>
<feature type="transmembrane region" description="Helical" evidence="6">
    <location>
        <begin position="62"/>
        <end position="81"/>
    </location>
</feature>
<keyword evidence="4 6" id="KW-1133">Transmembrane helix</keyword>
<feature type="transmembrane region" description="Helical" evidence="6">
    <location>
        <begin position="35"/>
        <end position="56"/>
    </location>
</feature>
<keyword evidence="5 6" id="KW-0472">Membrane</keyword>
<dbReference type="Proteomes" id="UP000092575">
    <property type="component" value="Unassembled WGS sequence"/>
</dbReference>
<dbReference type="STRING" id="478.A7456_06785"/>
<dbReference type="AlphaFoldDB" id="A0A1B8PKZ6"/>
<dbReference type="EMBL" id="LZDN01000005">
    <property type="protein sequence ID" value="OBX51662.1"/>
    <property type="molecule type" value="Genomic_DNA"/>
</dbReference>
<accession>A0A1B8PKZ6</accession>
<keyword evidence="2" id="KW-1003">Cell membrane</keyword>
<evidence type="ECO:0000313" key="7">
    <source>
        <dbReference type="EMBL" id="OBX51662.1"/>
    </source>
</evidence>
<dbReference type="EMBL" id="LXTW01000035">
    <property type="protein sequence ID" value="OBX82843.1"/>
    <property type="molecule type" value="Genomic_DNA"/>
</dbReference>
<sequence length="83" mass="9430">MALGGLLSYIAQCVFTLMAYRTTGARAGRVIMLNMYVGQMIKWVMVLIGFALIFIFVKPIQAFLVILGYFILQVVHVVVMWRI</sequence>
<evidence type="ECO:0000313" key="9">
    <source>
        <dbReference type="Proteomes" id="UP000092575"/>
    </source>
</evidence>
<protein>
    <recommendedName>
        <fullName evidence="11">ATP synthase subunit I</fullName>
    </recommendedName>
</protein>
<organism evidence="7 10">
    <name type="scientific">Moraxella nonliquefaciens</name>
    <dbReference type="NCBI Taxonomy" id="478"/>
    <lineage>
        <taxon>Bacteria</taxon>
        <taxon>Pseudomonadati</taxon>
        <taxon>Pseudomonadota</taxon>
        <taxon>Gammaproteobacteria</taxon>
        <taxon>Moraxellales</taxon>
        <taxon>Moraxellaceae</taxon>
        <taxon>Moraxella</taxon>
    </lineage>
</organism>
<gene>
    <name evidence="8" type="ORF">A7456_06785</name>
    <name evidence="7" type="ORF">A9Z60_07105</name>
</gene>
<keyword evidence="3 6" id="KW-0812">Transmembrane</keyword>
<feature type="transmembrane region" description="Helical" evidence="6">
    <location>
        <begin position="6"/>
        <end position="23"/>
    </location>
</feature>
<evidence type="ECO:0000256" key="2">
    <source>
        <dbReference type="ARBA" id="ARBA00022475"/>
    </source>
</evidence>
<reference evidence="8 9" key="1">
    <citation type="submission" date="2016-05" db="EMBL/GenBank/DDBJ databases">
        <title>Draft genome sequence of Moraxella nonliquefaciens CCUG 348T.</title>
        <authorList>
            <person name="Salva-Serra F."/>
            <person name="Engstrom-Jakobsson H."/>
            <person name="Thorell K."/>
            <person name="Gonzales-Siles L."/>
            <person name="Karlsson R."/>
            <person name="Boulund F."/>
            <person name="Engstrand L."/>
            <person name="Kristiansson E."/>
            <person name="Moore E."/>
        </authorList>
    </citation>
    <scope>NUCLEOTIDE SEQUENCE [LARGE SCALE GENOMIC DNA]</scope>
    <source>
        <strain evidence="8 9">CCUG 348</strain>
    </source>
</reference>
<dbReference type="GO" id="GO:0005886">
    <property type="term" value="C:plasma membrane"/>
    <property type="evidence" value="ECO:0007669"/>
    <property type="project" value="UniProtKB-SubCell"/>
</dbReference>
<evidence type="ECO:0000256" key="4">
    <source>
        <dbReference type="ARBA" id="ARBA00022989"/>
    </source>
</evidence>
<dbReference type="Proteomes" id="UP000092671">
    <property type="component" value="Unassembled WGS sequence"/>
</dbReference>
<evidence type="ECO:0000256" key="6">
    <source>
        <dbReference type="SAM" id="Phobius"/>
    </source>
</evidence>
<reference evidence="7 10" key="2">
    <citation type="submission" date="2016-06" db="EMBL/GenBank/DDBJ databases">
        <title>Draft genome of Moraxella nonliquefaciens CCUG 60284.</title>
        <authorList>
            <person name="Salva-Serra F."/>
            <person name="Engstrom-Jakobsson H."/>
            <person name="Thorell K."/>
            <person name="Gonzales-Siles L."/>
            <person name="Karlsson R."/>
            <person name="Boulund F."/>
            <person name="Engstrand L."/>
            <person name="Kristiansson E."/>
            <person name="Moore E."/>
        </authorList>
    </citation>
    <scope>NUCLEOTIDE SEQUENCE [LARGE SCALE GENOMIC DNA]</scope>
    <source>
        <strain evidence="7 10">CCUG 60284</strain>
    </source>
</reference>
<evidence type="ECO:0000313" key="8">
    <source>
        <dbReference type="EMBL" id="OBX82843.1"/>
    </source>
</evidence>
<comment type="subcellular location">
    <subcellularLocation>
        <location evidence="1">Cell membrane</location>
        <topology evidence="1">Multi-pass membrane protein</topology>
    </subcellularLocation>
</comment>
<evidence type="ECO:0008006" key="11">
    <source>
        <dbReference type="Google" id="ProtNLM"/>
    </source>
</evidence>
<name>A0A1B8PKZ6_MORNO</name>
<dbReference type="Pfam" id="PF03899">
    <property type="entry name" value="ATP-synt_I"/>
    <property type="match status" value="1"/>
</dbReference>
<dbReference type="InterPro" id="IPR005598">
    <property type="entry name" value="ATP_synth_I"/>
</dbReference>